<comment type="caution">
    <text evidence="2">The sequence shown here is derived from an EMBL/GenBank/DDBJ whole genome shotgun (WGS) entry which is preliminary data.</text>
</comment>
<sequence length="624" mass="67132">MGCTSSKEAQVTTTTRTEKTEEGYKHITEKRTKHPGFFGGETVETITATIGGNPTLVGMIENGVQYDFSDGQALHDFAKGSCVRNSLQKFIIREACGVATGSFDMNTRTFTLGSYTFTCMLVGVLTVPSLNSARFTWGWAHPDWNEKVDAPVKRLQLMGEALNNKDLKSDAIIIDSPNDILPRAEQLGLDAANAAAQVLGHAMWVAFPMPDGQNLVAIADAEAAKPPLPADAFRKPNLGDLHTYFGEIWDSQPPATFNAGIVGLASSSGWVYETMSDGWSLSEPCTPPRRLVFKWDGSTNAAGKPQYEHTLYGVSPVTIDGVSYNLDLAYTIKANDVAEGQADTPAAAAAPGSTDCRQLIDFARDTFTYTVVRSDSWLKDASHYVGANDDQDLILAMDRPDLCRIAHVSKSGPNLLVPREVVATVNLNTRVLEWCWSDPATASPAANQIRSAGVDEWNSDLSTAKLTVAPGIDMEDVATAVSMAAAKATGLHVTASSTGSNGVVSIGLLRVHEVQAVPVEEVRLADVFHGFDSLWSMRSLFDLQGGANALAAKLGWTLTPLQAPLPGWILTEPASGSTFTFQDDHIKRETGDDYKIALDTKVAVSVNDGQLLNLNIHVDNSPRN</sequence>
<dbReference type="EMBL" id="AMBO01000328">
    <property type="protein sequence ID" value="EKD00998.1"/>
    <property type="molecule type" value="Genomic_DNA"/>
</dbReference>
<dbReference type="InParanoid" id="K1VVW5"/>
<evidence type="ECO:0000256" key="1">
    <source>
        <dbReference type="SAM" id="MobiDB-lite"/>
    </source>
</evidence>
<evidence type="ECO:0000313" key="3">
    <source>
        <dbReference type="Proteomes" id="UP000006757"/>
    </source>
</evidence>
<proteinExistence type="predicted"/>
<keyword evidence="3" id="KW-1185">Reference proteome</keyword>
<dbReference type="Proteomes" id="UP000006757">
    <property type="component" value="Unassembled WGS sequence"/>
</dbReference>
<dbReference type="Pfam" id="PF21813">
    <property type="entry name" value="DUF6882"/>
    <property type="match status" value="2"/>
</dbReference>
<reference evidence="2 3" key="1">
    <citation type="journal article" date="2012" name="Eukaryot. Cell">
        <title>Genome sequence of the Trichosporon asahii environmental strain CBS 8904.</title>
        <authorList>
            <person name="Yang R.Y."/>
            <person name="Li H.T."/>
            <person name="Zhu H."/>
            <person name="Zhou G.P."/>
            <person name="Wang M."/>
            <person name="Wang L."/>
        </authorList>
    </citation>
    <scope>NUCLEOTIDE SEQUENCE [LARGE SCALE GENOMIC DNA]</scope>
    <source>
        <strain evidence="2 3">CBS 8904</strain>
    </source>
</reference>
<dbReference type="AlphaFoldDB" id="K1VVW5"/>
<protein>
    <submittedName>
        <fullName evidence="2">Uncharacterized protein</fullName>
    </submittedName>
</protein>
<gene>
    <name evidence="2" type="ORF">A1Q2_04685</name>
</gene>
<dbReference type="InterPro" id="IPR049249">
    <property type="entry name" value="DUF6882"/>
</dbReference>
<name>K1VVW5_TRIAC</name>
<evidence type="ECO:0000313" key="2">
    <source>
        <dbReference type="EMBL" id="EKD00998.1"/>
    </source>
</evidence>
<dbReference type="HOGENOM" id="CLU_438179_0_0_1"/>
<accession>K1VVW5</accession>
<feature type="compositionally biased region" description="Polar residues" evidence="1">
    <location>
        <begin position="1"/>
        <end position="11"/>
    </location>
</feature>
<organism evidence="2 3">
    <name type="scientific">Trichosporon asahii var. asahii (strain CBS 8904)</name>
    <name type="common">Yeast</name>
    <dbReference type="NCBI Taxonomy" id="1220162"/>
    <lineage>
        <taxon>Eukaryota</taxon>
        <taxon>Fungi</taxon>
        <taxon>Dikarya</taxon>
        <taxon>Basidiomycota</taxon>
        <taxon>Agaricomycotina</taxon>
        <taxon>Tremellomycetes</taxon>
        <taxon>Trichosporonales</taxon>
        <taxon>Trichosporonaceae</taxon>
        <taxon>Trichosporon</taxon>
    </lineage>
</organism>
<feature type="region of interest" description="Disordered" evidence="1">
    <location>
        <begin position="1"/>
        <end position="20"/>
    </location>
</feature>